<evidence type="ECO:0008006" key="4">
    <source>
        <dbReference type="Google" id="ProtNLM"/>
    </source>
</evidence>
<organism evidence="2 3">
    <name type="scientific">Oceanibacterium hippocampi</name>
    <dbReference type="NCBI Taxonomy" id="745714"/>
    <lineage>
        <taxon>Bacteria</taxon>
        <taxon>Pseudomonadati</taxon>
        <taxon>Pseudomonadota</taxon>
        <taxon>Alphaproteobacteria</taxon>
        <taxon>Sneathiellales</taxon>
        <taxon>Sneathiellaceae</taxon>
        <taxon>Oceanibacterium</taxon>
    </lineage>
</organism>
<dbReference type="EMBL" id="FWFR01000003">
    <property type="protein sequence ID" value="SLN74896.1"/>
    <property type="molecule type" value="Genomic_DNA"/>
</dbReference>
<keyword evidence="3" id="KW-1185">Reference proteome</keyword>
<dbReference type="RefSeq" id="WP_085885121.1">
    <property type="nucleotide sequence ID" value="NZ_FWFR01000003.1"/>
</dbReference>
<proteinExistence type="predicted"/>
<sequence length="83" mass="8986">MLKRTLAALAVALFVAPLTFGSASAQDAKTKKDLQSVILLQGLPCGSVKSYEKKGENDYIATCENGKRYHVFVDQGRVQVVAQ</sequence>
<reference evidence="2 3" key="1">
    <citation type="submission" date="2017-03" db="EMBL/GenBank/DDBJ databases">
        <authorList>
            <person name="Afonso C.L."/>
            <person name="Miller P.J."/>
            <person name="Scott M.A."/>
            <person name="Spackman E."/>
            <person name="Goraichik I."/>
            <person name="Dimitrov K.M."/>
            <person name="Suarez D.L."/>
            <person name="Swayne D.E."/>
        </authorList>
    </citation>
    <scope>NUCLEOTIDE SEQUENCE [LARGE SCALE GENOMIC DNA]</scope>
    <source>
        <strain evidence="2 3">CECT 7691</strain>
    </source>
</reference>
<accession>A0A1Y5TZB7</accession>
<dbReference type="AlphaFoldDB" id="A0A1Y5TZB7"/>
<evidence type="ECO:0000313" key="2">
    <source>
        <dbReference type="EMBL" id="SLN74896.1"/>
    </source>
</evidence>
<dbReference type="InParanoid" id="A0A1Y5TZB7"/>
<evidence type="ECO:0000313" key="3">
    <source>
        <dbReference type="Proteomes" id="UP000193200"/>
    </source>
</evidence>
<keyword evidence="1" id="KW-0732">Signal</keyword>
<evidence type="ECO:0000256" key="1">
    <source>
        <dbReference type="SAM" id="SignalP"/>
    </source>
</evidence>
<feature type="chain" id="PRO_5013300423" description="PepSY domain-containing protein" evidence="1">
    <location>
        <begin position="26"/>
        <end position="83"/>
    </location>
</feature>
<dbReference type="Proteomes" id="UP000193200">
    <property type="component" value="Unassembled WGS sequence"/>
</dbReference>
<feature type="signal peptide" evidence="1">
    <location>
        <begin position="1"/>
        <end position="25"/>
    </location>
</feature>
<gene>
    <name evidence="2" type="ORF">OCH7691_03820</name>
</gene>
<protein>
    <recommendedName>
        <fullName evidence="4">PepSY domain-containing protein</fullName>
    </recommendedName>
</protein>
<name>A0A1Y5TZB7_9PROT</name>